<sequence length="158" mass="18412">MLVMAYGKSYDLPVITTRGNNVYGPFQFPEKLIPKFILLAMRGQPLPIHGDGSNARSFLYCEDVAEAFDVILHRGEVGHVYNIGTKRERRVIDVAKDICALFSLDPDKVIQFVENRLFNDQRYFLDYQKLKNLGWSERTAWDDGLKKTMKWHMCHPDW</sequence>
<dbReference type="Gene3D" id="3.90.25.10">
    <property type="entry name" value="UDP-galactose 4-epimerase, domain 1"/>
    <property type="match status" value="1"/>
</dbReference>
<feature type="domain" description="NAD-dependent epimerase/dehydratase" evidence="2">
    <location>
        <begin position="2"/>
        <end position="84"/>
    </location>
</feature>
<comment type="similarity">
    <text evidence="1">Belongs to the NAD(P)-dependent epimerase/dehydratase family.</text>
</comment>
<accession>A0AAV8RAZ5</accession>
<evidence type="ECO:0000313" key="4">
    <source>
        <dbReference type="Proteomes" id="UP001222027"/>
    </source>
</evidence>
<evidence type="ECO:0000259" key="2">
    <source>
        <dbReference type="Pfam" id="PF01370"/>
    </source>
</evidence>
<reference evidence="3 4" key="1">
    <citation type="submission" date="2022-12" db="EMBL/GenBank/DDBJ databases">
        <title>Chromosome-scale assembly of the Ensete ventricosum genome.</title>
        <authorList>
            <person name="Dussert Y."/>
            <person name="Stocks J."/>
            <person name="Wendawek A."/>
            <person name="Woldeyes F."/>
            <person name="Nichols R.A."/>
            <person name="Borrell J.S."/>
        </authorList>
    </citation>
    <scope>NUCLEOTIDE SEQUENCE [LARGE SCALE GENOMIC DNA]</scope>
    <source>
        <strain evidence="4">cv. Maze</strain>
        <tissue evidence="3">Seeds</tissue>
    </source>
</reference>
<dbReference type="EMBL" id="JAQQAF010000004">
    <property type="protein sequence ID" value="KAJ8492477.1"/>
    <property type="molecule type" value="Genomic_DNA"/>
</dbReference>
<dbReference type="Gene3D" id="3.40.50.720">
    <property type="entry name" value="NAD(P)-binding Rossmann-like Domain"/>
    <property type="match status" value="1"/>
</dbReference>
<dbReference type="InterPro" id="IPR036291">
    <property type="entry name" value="NAD(P)-bd_dom_sf"/>
</dbReference>
<dbReference type="PANTHER" id="PTHR43000">
    <property type="entry name" value="DTDP-D-GLUCOSE 4,6-DEHYDRATASE-RELATED"/>
    <property type="match status" value="1"/>
</dbReference>
<protein>
    <recommendedName>
        <fullName evidence="2">NAD-dependent epimerase/dehydratase domain-containing protein</fullName>
    </recommendedName>
</protein>
<dbReference type="SUPFAM" id="SSF51735">
    <property type="entry name" value="NAD(P)-binding Rossmann-fold domains"/>
    <property type="match status" value="1"/>
</dbReference>
<organism evidence="3 4">
    <name type="scientific">Ensete ventricosum</name>
    <name type="common">Abyssinian banana</name>
    <name type="synonym">Musa ensete</name>
    <dbReference type="NCBI Taxonomy" id="4639"/>
    <lineage>
        <taxon>Eukaryota</taxon>
        <taxon>Viridiplantae</taxon>
        <taxon>Streptophyta</taxon>
        <taxon>Embryophyta</taxon>
        <taxon>Tracheophyta</taxon>
        <taxon>Spermatophyta</taxon>
        <taxon>Magnoliopsida</taxon>
        <taxon>Liliopsida</taxon>
        <taxon>Zingiberales</taxon>
        <taxon>Musaceae</taxon>
        <taxon>Ensete</taxon>
    </lineage>
</organism>
<evidence type="ECO:0000313" key="3">
    <source>
        <dbReference type="EMBL" id="KAJ8492477.1"/>
    </source>
</evidence>
<dbReference type="AlphaFoldDB" id="A0AAV8RAZ5"/>
<dbReference type="InterPro" id="IPR001509">
    <property type="entry name" value="Epimerase_deHydtase"/>
</dbReference>
<gene>
    <name evidence="3" type="ORF">OPV22_014198</name>
</gene>
<keyword evidence="4" id="KW-1185">Reference proteome</keyword>
<dbReference type="Pfam" id="PF01370">
    <property type="entry name" value="Epimerase"/>
    <property type="match status" value="1"/>
</dbReference>
<proteinExistence type="inferred from homology"/>
<evidence type="ECO:0000256" key="1">
    <source>
        <dbReference type="ARBA" id="ARBA00007637"/>
    </source>
</evidence>
<comment type="caution">
    <text evidence="3">The sequence shown here is derived from an EMBL/GenBank/DDBJ whole genome shotgun (WGS) entry which is preliminary data.</text>
</comment>
<name>A0AAV8RAZ5_ENSVE</name>
<dbReference type="Proteomes" id="UP001222027">
    <property type="component" value="Unassembled WGS sequence"/>
</dbReference>